<dbReference type="PROSITE" id="PS51257">
    <property type="entry name" value="PROKAR_LIPOPROTEIN"/>
    <property type="match status" value="1"/>
</dbReference>
<evidence type="ECO:0008006" key="5">
    <source>
        <dbReference type="Google" id="ProtNLM"/>
    </source>
</evidence>
<evidence type="ECO:0000256" key="1">
    <source>
        <dbReference type="SAM" id="MobiDB-lite"/>
    </source>
</evidence>
<keyword evidence="4" id="KW-1185">Reference proteome</keyword>
<feature type="chain" id="PRO_5045881818" description="DUF4156 domain-containing protein" evidence="2">
    <location>
        <begin position="20"/>
        <end position="124"/>
    </location>
</feature>
<feature type="compositionally biased region" description="Basic and acidic residues" evidence="1">
    <location>
        <begin position="67"/>
        <end position="83"/>
    </location>
</feature>
<organism evidence="3 4">
    <name type="scientific">Larsenimonas suaedae</name>
    <dbReference type="NCBI Taxonomy" id="1851019"/>
    <lineage>
        <taxon>Bacteria</taxon>
        <taxon>Pseudomonadati</taxon>
        <taxon>Pseudomonadota</taxon>
        <taxon>Gammaproteobacteria</taxon>
        <taxon>Oceanospirillales</taxon>
        <taxon>Halomonadaceae</taxon>
        <taxon>Larsenimonas</taxon>
    </lineage>
</organism>
<feature type="region of interest" description="Disordered" evidence="1">
    <location>
        <begin position="67"/>
        <end position="112"/>
    </location>
</feature>
<dbReference type="EMBL" id="JARWAO010000006">
    <property type="protein sequence ID" value="MDR5896678.1"/>
    <property type="molecule type" value="Genomic_DNA"/>
</dbReference>
<dbReference type="RefSeq" id="WP_251590131.1">
    <property type="nucleotide sequence ID" value="NZ_JAMLJI010000001.1"/>
</dbReference>
<proteinExistence type="predicted"/>
<evidence type="ECO:0000313" key="3">
    <source>
        <dbReference type="EMBL" id="MDR5896678.1"/>
    </source>
</evidence>
<accession>A0ABU1GXA0</accession>
<gene>
    <name evidence="3" type="ORF">QC825_11395</name>
</gene>
<dbReference type="Proteomes" id="UP001269375">
    <property type="component" value="Unassembled WGS sequence"/>
</dbReference>
<evidence type="ECO:0000256" key="2">
    <source>
        <dbReference type="SAM" id="SignalP"/>
    </source>
</evidence>
<sequence>MKKSTLTRSLMAGVLIAGAATLSACGPSTSVVKSESAQYTVVSVDEDREAAIEGARERAQEYCQAQEDKDAYTVIEQREEPPHSGDGASQGALPDNATISEDTDLTAASSEGEGYKVTWTIRCS</sequence>
<reference evidence="3 4" key="1">
    <citation type="submission" date="2023-04" db="EMBL/GenBank/DDBJ databases">
        <title>A long-awaited taxogenomic arrangement of the family Halomonadaceae.</title>
        <authorList>
            <person name="De La Haba R."/>
            <person name="Chuvochina M."/>
            <person name="Wittouck S."/>
            <person name="Arahal D.R."/>
            <person name="Sanchez-Porro C."/>
            <person name="Hugenholtz P."/>
            <person name="Ventosa A."/>
        </authorList>
    </citation>
    <scope>NUCLEOTIDE SEQUENCE [LARGE SCALE GENOMIC DNA]</scope>
    <source>
        <strain evidence="3 4">DSM 22428</strain>
    </source>
</reference>
<protein>
    <recommendedName>
        <fullName evidence="5">DUF4156 domain-containing protein</fullName>
    </recommendedName>
</protein>
<keyword evidence="2" id="KW-0732">Signal</keyword>
<comment type="caution">
    <text evidence="3">The sequence shown here is derived from an EMBL/GenBank/DDBJ whole genome shotgun (WGS) entry which is preliminary data.</text>
</comment>
<name>A0ABU1GXA0_9GAMM</name>
<evidence type="ECO:0000313" key="4">
    <source>
        <dbReference type="Proteomes" id="UP001269375"/>
    </source>
</evidence>
<feature type="signal peptide" evidence="2">
    <location>
        <begin position="1"/>
        <end position="19"/>
    </location>
</feature>